<organism evidence="4 5">
    <name type="scientific">Lactuca sativa</name>
    <name type="common">Garden lettuce</name>
    <dbReference type="NCBI Taxonomy" id="4236"/>
    <lineage>
        <taxon>Eukaryota</taxon>
        <taxon>Viridiplantae</taxon>
        <taxon>Streptophyta</taxon>
        <taxon>Embryophyta</taxon>
        <taxon>Tracheophyta</taxon>
        <taxon>Spermatophyta</taxon>
        <taxon>Magnoliopsida</taxon>
        <taxon>eudicotyledons</taxon>
        <taxon>Gunneridae</taxon>
        <taxon>Pentapetalae</taxon>
        <taxon>asterids</taxon>
        <taxon>campanulids</taxon>
        <taxon>Asterales</taxon>
        <taxon>Asteraceae</taxon>
        <taxon>Cichorioideae</taxon>
        <taxon>Cichorieae</taxon>
        <taxon>Lactucinae</taxon>
        <taxon>Lactuca</taxon>
    </lineage>
</organism>
<dbReference type="AlphaFoldDB" id="A0A9R1XRH9"/>
<keyword evidence="2" id="KW-0342">GTP-binding</keyword>
<dbReference type="Pfam" id="PF00009">
    <property type="entry name" value="GTP_EFTU"/>
    <property type="match status" value="1"/>
</dbReference>
<name>A0A9R1XRH9_LACSA</name>
<keyword evidence="1" id="KW-0547">Nucleotide-binding</keyword>
<proteinExistence type="predicted"/>
<reference evidence="4 5" key="1">
    <citation type="journal article" date="2017" name="Nat. Commun.">
        <title>Genome assembly with in vitro proximity ligation data and whole-genome triplication in lettuce.</title>
        <authorList>
            <person name="Reyes-Chin-Wo S."/>
            <person name="Wang Z."/>
            <person name="Yang X."/>
            <person name="Kozik A."/>
            <person name="Arikit S."/>
            <person name="Song C."/>
            <person name="Xia L."/>
            <person name="Froenicke L."/>
            <person name="Lavelle D.O."/>
            <person name="Truco M.J."/>
            <person name="Xia R."/>
            <person name="Zhu S."/>
            <person name="Xu C."/>
            <person name="Xu H."/>
            <person name="Xu X."/>
            <person name="Cox K."/>
            <person name="Korf I."/>
            <person name="Meyers B.C."/>
            <person name="Michelmore R.W."/>
        </authorList>
    </citation>
    <scope>NUCLEOTIDE SEQUENCE [LARGE SCALE GENOMIC DNA]</scope>
    <source>
        <strain evidence="5">cv. Salinas</strain>
        <tissue evidence="4">Seedlings</tissue>
    </source>
</reference>
<dbReference type="PANTHER" id="PTHR43381">
    <property type="entry name" value="TRANSLATION INITIATION FACTOR IF-2-RELATED"/>
    <property type="match status" value="1"/>
</dbReference>
<dbReference type="Proteomes" id="UP000235145">
    <property type="component" value="Unassembled WGS sequence"/>
</dbReference>
<evidence type="ECO:0000256" key="1">
    <source>
        <dbReference type="ARBA" id="ARBA00022741"/>
    </source>
</evidence>
<feature type="domain" description="Tr-type G" evidence="3">
    <location>
        <begin position="43"/>
        <end position="214"/>
    </location>
</feature>
<comment type="caution">
    <text evidence="4">The sequence shown here is derived from an EMBL/GenBank/DDBJ whole genome shotgun (WGS) entry which is preliminary data.</text>
</comment>
<gene>
    <name evidence="4" type="ORF">LSAT_V11C200079860</name>
</gene>
<dbReference type="GO" id="GO:0003743">
    <property type="term" value="F:translation initiation factor activity"/>
    <property type="evidence" value="ECO:0000318"/>
    <property type="project" value="GO_Central"/>
</dbReference>
<dbReference type="CDD" id="cd03703">
    <property type="entry name" value="aeIF5B_II"/>
    <property type="match status" value="1"/>
</dbReference>
<dbReference type="SUPFAM" id="SSF52540">
    <property type="entry name" value="P-loop containing nucleoside triphosphate hydrolases"/>
    <property type="match status" value="2"/>
</dbReference>
<evidence type="ECO:0000259" key="3">
    <source>
        <dbReference type="Pfam" id="PF00009"/>
    </source>
</evidence>
<dbReference type="GO" id="GO:0005525">
    <property type="term" value="F:GTP binding"/>
    <property type="evidence" value="ECO:0007669"/>
    <property type="project" value="UniProtKB-KW"/>
</dbReference>
<dbReference type="InterPro" id="IPR027417">
    <property type="entry name" value="P-loop_NTPase"/>
</dbReference>
<dbReference type="InterPro" id="IPR015760">
    <property type="entry name" value="TIF_IF2"/>
</dbReference>
<dbReference type="GO" id="GO:0003924">
    <property type="term" value="F:GTPase activity"/>
    <property type="evidence" value="ECO:0007669"/>
    <property type="project" value="InterPro"/>
</dbReference>
<evidence type="ECO:0000256" key="2">
    <source>
        <dbReference type="ARBA" id="ARBA00023134"/>
    </source>
</evidence>
<dbReference type="PANTHER" id="PTHR43381:SF4">
    <property type="entry name" value="EUKARYOTIC TRANSLATION INITIATION FACTOR 5B"/>
    <property type="match status" value="1"/>
</dbReference>
<accession>A0A9R1XRH9</accession>
<dbReference type="EMBL" id="NBSK02000002">
    <property type="protein sequence ID" value="KAJ0223041.1"/>
    <property type="molecule type" value="Genomic_DNA"/>
</dbReference>
<evidence type="ECO:0000313" key="4">
    <source>
        <dbReference type="EMBL" id="KAJ0223041.1"/>
    </source>
</evidence>
<keyword evidence="5" id="KW-1185">Reference proteome</keyword>
<dbReference type="Gene3D" id="2.40.30.10">
    <property type="entry name" value="Translation factors"/>
    <property type="match status" value="1"/>
</dbReference>
<protein>
    <recommendedName>
        <fullName evidence="3">Tr-type G domain-containing protein</fullName>
    </recommendedName>
</protein>
<dbReference type="InterPro" id="IPR009000">
    <property type="entry name" value="Transl_B-barrel_sf"/>
</dbReference>
<evidence type="ECO:0000313" key="5">
    <source>
        <dbReference type="Proteomes" id="UP000235145"/>
    </source>
</evidence>
<dbReference type="GO" id="GO:0005737">
    <property type="term" value="C:cytoplasm"/>
    <property type="evidence" value="ECO:0000318"/>
    <property type="project" value="GO_Central"/>
</dbReference>
<dbReference type="SUPFAM" id="SSF50447">
    <property type="entry name" value="Translation proteins"/>
    <property type="match status" value="1"/>
</dbReference>
<dbReference type="GO" id="GO:0006413">
    <property type="term" value="P:translational initiation"/>
    <property type="evidence" value="ECO:0000318"/>
    <property type="project" value="GO_Central"/>
</dbReference>
<dbReference type="Gene3D" id="3.40.50.300">
    <property type="entry name" value="P-loop containing nucleotide triphosphate hydrolases"/>
    <property type="match status" value="1"/>
</dbReference>
<dbReference type="InterPro" id="IPR000795">
    <property type="entry name" value="T_Tr_GTP-bd_dom"/>
</dbReference>
<sequence length="320" mass="36217">MEMQVNAIFQAGVTTSNQQISATYIPAENIRERTKELKDDAILNVHGLLVIDTPGHEPFKNLRSRGSGLYDIAILVVDIMHGLELQTIKSLRRRAHVKRLSARRKKCSKSTFVEKQTRPKSIGNEEYRVDILYVWKTCRNAPIGKAMKLQSKDVQLVFEHRLTQIVIEFKEQGLNTELYNKNNDRGETYSIVPTSSISSEGIPEMLLLLVQWAQKTMIEKLTYNSDIQSTVLEVKVIKDLGTTIDVVLVNGVLHEGDDIFVCGLQGSIHTTIRTLLTPHLMKELRVKGSYIHHKEIKAAQGIKITAQVMLVCKLFLQLDS</sequence>